<dbReference type="Pfam" id="PF13589">
    <property type="entry name" value="HATPase_c_3"/>
    <property type="match status" value="1"/>
</dbReference>
<evidence type="ECO:0000313" key="6">
    <source>
        <dbReference type="Proteomes" id="UP000756346"/>
    </source>
</evidence>
<feature type="domain" description="DNA mismatch repair protein S5" evidence="4">
    <location>
        <begin position="216"/>
        <end position="354"/>
    </location>
</feature>
<dbReference type="SMART" id="SM01340">
    <property type="entry name" value="DNA_mis_repair"/>
    <property type="match status" value="1"/>
</dbReference>
<dbReference type="PROSITE" id="PS00058">
    <property type="entry name" value="DNA_MISMATCH_REPAIR_1"/>
    <property type="match status" value="1"/>
</dbReference>
<dbReference type="InterPro" id="IPR036890">
    <property type="entry name" value="HATPase_C_sf"/>
</dbReference>
<dbReference type="GO" id="GO:0030983">
    <property type="term" value="F:mismatched DNA binding"/>
    <property type="evidence" value="ECO:0007669"/>
    <property type="project" value="InterPro"/>
</dbReference>
<proteinExistence type="inferred from homology"/>
<dbReference type="GO" id="GO:0006298">
    <property type="term" value="P:mismatch repair"/>
    <property type="evidence" value="ECO:0007669"/>
    <property type="project" value="InterPro"/>
</dbReference>
<protein>
    <recommendedName>
        <fullName evidence="4">DNA mismatch repair protein S5 domain-containing protein</fullName>
    </recommendedName>
</protein>
<organism evidence="5 6">
    <name type="scientific">Microdochium trichocladiopsis</name>
    <dbReference type="NCBI Taxonomy" id="1682393"/>
    <lineage>
        <taxon>Eukaryota</taxon>
        <taxon>Fungi</taxon>
        <taxon>Dikarya</taxon>
        <taxon>Ascomycota</taxon>
        <taxon>Pezizomycotina</taxon>
        <taxon>Sordariomycetes</taxon>
        <taxon>Xylariomycetidae</taxon>
        <taxon>Xylariales</taxon>
        <taxon>Microdochiaceae</taxon>
        <taxon>Microdochium</taxon>
    </lineage>
</organism>
<gene>
    <name evidence="5" type="ORF">B0I36DRAFT_381736</name>
</gene>
<dbReference type="AlphaFoldDB" id="A0A9P9BSX5"/>
<feature type="region of interest" description="Disordered" evidence="3">
    <location>
        <begin position="358"/>
        <end position="384"/>
    </location>
</feature>
<comment type="similarity">
    <text evidence="1">Belongs to the DNA mismatch repair MutL/HexB family.</text>
</comment>
<feature type="region of interest" description="Disordered" evidence="3">
    <location>
        <begin position="397"/>
        <end position="440"/>
    </location>
</feature>
<feature type="compositionally biased region" description="Low complexity" evidence="3">
    <location>
        <begin position="409"/>
        <end position="428"/>
    </location>
</feature>
<dbReference type="NCBIfam" id="TIGR00585">
    <property type="entry name" value="mutl"/>
    <property type="match status" value="1"/>
</dbReference>
<dbReference type="InterPro" id="IPR014721">
    <property type="entry name" value="Ribsml_uS5_D2-typ_fold_subgr"/>
</dbReference>
<evidence type="ECO:0000256" key="2">
    <source>
        <dbReference type="ARBA" id="ARBA00022763"/>
    </source>
</evidence>
<accession>A0A9P9BSX5</accession>
<evidence type="ECO:0000256" key="1">
    <source>
        <dbReference type="ARBA" id="ARBA00006082"/>
    </source>
</evidence>
<keyword evidence="6" id="KW-1185">Reference proteome</keyword>
<comment type="caution">
    <text evidence="5">The sequence shown here is derived from an EMBL/GenBank/DDBJ whole genome shotgun (WGS) entry which is preliminary data.</text>
</comment>
<dbReference type="FunFam" id="3.30.565.10:FF:000017">
    <property type="entry name" value="PMS1 homolog 1, mismatch repair system component"/>
    <property type="match status" value="1"/>
</dbReference>
<dbReference type="InterPro" id="IPR013507">
    <property type="entry name" value="DNA_mismatch_S5_2-like"/>
</dbReference>
<dbReference type="InterPro" id="IPR002099">
    <property type="entry name" value="MutL/Mlh/PMS"/>
</dbReference>
<dbReference type="InterPro" id="IPR020568">
    <property type="entry name" value="Ribosomal_Su5_D2-typ_SF"/>
</dbReference>
<sequence length="641" mass="69813">MAITCLPDATRRLLSSMSIPSPDGLVKELLDNAIDAGATSIEVLLSSNTIDKIEVHDNGIGIHLDDFDSLGRSGHTSKLRSFEELDVASGTTLGFRGEALASARKLAAIYITTRTAADKVATRLEIDPINGGVLCQKMTSAPVGTTVAATGLFKKLEVRAKCAVKEAPKTLARIREILTTYAMARPSLRLTFKVAGSTTTGWTYAPKPKASAREAILQLFGADCLAACSERAWTAAINEERDSTYTLEAYLLAPTSAAMSTKLPKGRYISVDGRPVSATKGAMRKLVAIYKNHLKDVGTKLHLSQPGEYFLRLNIRCPPGSYDANIEPAKDDVVFIDEQFVLEQFEALCASMYQTQKQGDESLPRQQPETLATPDLPSPSPSHEINLTRRSWMLNMADDHNGLPRPPLNRRNPVPNSRPTTTYPPRRTTPSDDEEASSADESKWYCFNTTTCLDAEDTSNGGRPEIHNPTSHLVNAGSTTLSSSAAVRNPAFVPVKPTTAVYRPSPEAPISPVEALVDAPAETTLDSGDPRAYLLRRQKSIAKRPHKIRRLKSAMMPLEMTPAEEQLHLLRYVTTVDLHTVQSFLNDIKSFDQYISAGANAEGLAMNFAEGLLIEEKVRKLIPDEGMSINLVSVLKGKALA</sequence>
<dbReference type="PANTHER" id="PTHR10073">
    <property type="entry name" value="DNA MISMATCH REPAIR PROTEIN MLH, PMS, MUTL"/>
    <property type="match status" value="1"/>
</dbReference>
<dbReference type="GO" id="GO:0016887">
    <property type="term" value="F:ATP hydrolysis activity"/>
    <property type="evidence" value="ECO:0007669"/>
    <property type="project" value="InterPro"/>
</dbReference>
<reference evidence="5" key="1">
    <citation type="journal article" date="2021" name="Nat. Commun.">
        <title>Genetic determinants of endophytism in the Arabidopsis root mycobiome.</title>
        <authorList>
            <person name="Mesny F."/>
            <person name="Miyauchi S."/>
            <person name="Thiergart T."/>
            <person name="Pickel B."/>
            <person name="Atanasova L."/>
            <person name="Karlsson M."/>
            <person name="Huettel B."/>
            <person name="Barry K.W."/>
            <person name="Haridas S."/>
            <person name="Chen C."/>
            <person name="Bauer D."/>
            <person name="Andreopoulos W."/>
            <person name="Pangilinan J."/>
            <person name="LaButti K."/>
            <person name="Riley R."/>
            <person name="Lipzen A."/>
            <person name="Clum A."/>
            <person name="Drula E."/>
            <person name="Henrissat B."/>
            <person name="Kohler A."/>
            <person name="Grigoriev I.V."/>
            <person name="Martin F.M."/>
            <person name="Hacquard S."/>
        </authorList>
    </citation>
    <scope>NUCLEOTIDE SEQUENCE</scope>
    <source>
        <strain evidence="5">MPI-CAGE-CH-0230</strain>
    </source>
</reference>
<dbReference type="SUPFAM" id="SSF55874">
    <property type="entry name" value="ATPase domain of HSP90 chaperone/DNA topoisomerase II/histidine kinase"/>
    <property type="match status" value="1"/>
</dbReference>
<dbReference type="GO" id="GO:0005524">
    <property type="term" value="F:ATP binding"/>
    <property type="evidence" value="ECO:0007669"/>
    <property type="project" value="InterPro"/>
</dbReference>
<dbReference type="Proteomes" id="UP000756346">
    <property type="component" value="Unassembled WGS sequence"/>
</dbReference>
<dbReference type="InterPro" id="IPR014762">
    <property type="entry name" value="DNA_mismatch_repair_CS"/>
</dbReference>
<evidence type="ECO:0000256" key="3">
    <source>
        <dbReference type="SAM" id="MobiDB-lite"/>
    </source>
</evidence>
<dbReference type="OrthoDB" id="10263226at2759"/>
<dbReference type="PANTHER" id="PTHR10073:SF41">
    <property type="entry name" value="MISMATCH REPAIR PROTEIN, PUTATIVE (AFU_ORTHOLOGUE AFUA_8G05820)-RELATED"/>
    <property type="match status" value="1"/>
</dbReference>
<evidence type="ECO:0000313" key="5">
    <source>
        <dbReference type="EMBL" id="KAH7034907.1"/>
    </source>
</evidence>
<name>A0A9P9BSX5_9PEZI</name>
<dbReference type="Pfam" id="PF01119">
    <property type="entry name" value="DNA_mis_repair"/>
    <property type="match status" value="1"/>
</dbReference>
<dbReference type="Gene3D" id="3.30.230.10">
    <property type="match status" value="1"/>
</dbReference>
<dbReference type="EMBL" id="JAGTJQ010000003">
    <property type="protein sequence ID" value="KAH7034907.1"/>
    <property type="molecule type" value="Genomic_DNA"/>
</dbReference>
<dbReference type="InterPro" id="IPR038973">
    <property type="entry name" value="MutL/Mlh/Pms-like"/>
</dbReference>
<dbReference type="RefSeq" id="XP_046015000.1">
    <property type="nucleotide sequence ID" value="XM_046160882.1"/>
</dbReference>
<dbReference type="GO" id="GO:0140664">
    <property type="term" value="F:ATP-dependent DNA damage sensor activity"/>
    <property type="evidence" value="ECO:0007669"/>
    <property type="project" value="InterPro"/>
</dbReference>
<dbReference type="GO" id="GO:0061982">
    <property type="term" value="P:meiosis I cell cycle process"/>
    <property type="evidence" value="ECO:0007669"/>
    <property type="project" value="UniProtKB-ARBA"/>
</dbReference>
<evidence type="ECO:0000259" key="4">
    <source>
        <dbReference type="SMART" id="SM01340"/>
    </source>
</evidence>
<dbReference type="SUPFAM" id="SSF54211">
    <property type="entry name" value="Ribosomal protein S5 domain 2-like"/>
    <property type="match status" value="1"/>
</dbReference>
<keyword evidence="2" id="KW-0227">DNA damage</keyword>
<dbReference type="GO" id="GO:0032389">
    <property type="term" value="C:MutLalpha complex"/>
    <property type="evidence" value="ECO:0007669"/>
    <property type="project" value="TreeGrafter"/>
</dbReference>
<dbReference type="GeneID" id="70190428"/>
<dbReference type="Gene3D" id="3.30.565.10">
    <property type="entry name" value="Histidine kinase-like ATPase, C-terminal domain"/>
    <property type="match status" value="1"/>
</dbReference>